<gene>
    <name evidence="2" type="ORF">GCM10010993_25580</name>
</gene>
<organism evidence="2 3">
    <name type="scientific">Belliella aquatica</name>
    <dbReference type="NCBI Taxonomy" id="1323734"/>
    <lineage>
        <taxon>Bacteria</taxon>
        <taxon>Pseudomonadati</taxon>
        <taxon>Bacteroidota</taxon>
        <taxon>Cytophagia</taxon>
        <taxon>Cytophagales</taxon>
        <taxon>Cyclobacteriaceae</taxon>
        <taxon>Belliella</taxon>
    </lineage>
</organism>
<accession>A0ABQ1MTQ4</accession>
<protein>
    <recommendedName>
        <fullName evidence="1">Schlafen AlbA-2 domain-containing protein</fullName>
    </recommendedName>
</protein>
<dbReference type="Pfam" id="PF04326">
    <property type="entry name" value="SLFN_AlbA_2"/>
    <property type="match status" value="1"/>
</dbReference>
<feature type="domain" description="Schlafen AlbA-2" evidence="1">
    <location>
        <begin position="19"/>
        <end position="138"/>
    </location>
</feature>
<sequence>MYLPQRNDNFVKELLKKEENIELDFKLSISNSSKIARTLVAFANTKGGTIAIGINDHKKIIGIDPEEELFMIKKAAEEYCIPPVLYDSQVYEIEYLDDEKLEEELLILVINVPKSENEHLLLSKGNNRLRYLRVGDKNIPQ</sequence>
<dbReference type="Gene3D" id="3.30.950.30">
    <property type="entry name" value="Schlafen, AAA domain"/>
    <property type="match status" value="1"/>
</dbReference>
<comment type="caution">
    <text evidence="2">The sequence shown here is derived from an EMBL/GenBank/DDBJ whole genome shotgun (WGS) entry which is preliminary data.</text>
</comment>
<dbReference type="PANTHER" id="PTHR30595">
    <property type="entry name" value="GLPR-RELATED TRANSCRIPTIONAL REPRESSOR"/>
    <property type="match status" value="1"/>
</dbReference>
<dbReference type="EMBL" id="BMFD01000009">
    <property type="protein sequence ID" value="GGC45899.1"/>
    <property type="molecule type" value="Genomic_DNA"/>
</dbReference>
<dbReference type="PANTHER" id="PTHR30595:SF6">
    <property type="entry name" value="SCHLAFEN ALBA-2 DOMAIN-CONTAINING PROTEIN"/>
    <property type="match status" value="1"/>
</dbReference>
<dbReference type="RefSeq" id="WP_188443488.1">
    <property type="nucleotide sequence ID" value="NZ_BMFD01000009.1"/>
</dbReference>
<dbReference type="InterPro" id="IPR038461">
    <property type="entry name" value="Schlafen_AlbA_2_dom_sf"/>
</dbReference>
<keyword evidence="3" id="KW-1185">Reference proteome</keyword>
<reference evidence="3" key="1">
    <citation type="journal article" date="2019" name="Int. J. Syst. Evol. Microbiol.">
        <title>The Global Catalogue of Microorganisms (GCM) 10K type strain sequencing project: providing services to taxonomists for standard genome sequencing and annotation.</title>
        <authorList>
            <consortium name="The Broad Institute Genomics Platform"/>
            <consortium name="The Broad Institute Genome Sequencing Center for Infectious Disease"/>
            <person name="Wu L."/>
            <person name="Ma J."/>
        </authorList>
    </citation>
    <scope>NUCLEOTIDE SEQUENCE [LARGE SCALE GENOMIC DNA]</scope>
    <source>
        <strain evidence="3">CGMCC 1.12479</strain>
    </source>
</reference>
<evidence type="ECO:0000313" key="2">
    <source>
        <dbReference type="EMBL" id="GGC45899.1"/>
    </source>
</evidence>
<name>A0ABQ1MTQ4_9BACT</name>
<dbReference type="Proteomes" id="UP000635885">
    <property type="component" value="Unassembled WGS sequence"/>
</dbReference>
<proteinExistence type="predicted"/>
<dbReference type="InterPro" id="IPR007421">
    <property type="entry name" value="Schlafen_AlbA_2_dom"/>
</dbReference>
<evidence type="ECO:0000313" key="3">
    <source>
        <dbReference type="Proteomes" id="UP000635885"/>
    </source>
</evidence>
<evidence type="ECO:0000259" key="1">
    <source>
        <dbReference type="Pfam" id="PF04326"/>
    </source>
</evidence>